<feature type="compositionally biased region" description="Basic and acidic residues" evidence="7">
    <location>
        <begin position="240"/>
        <end position="264"/>
    </location>
</feature>
<sequence length="1012" mass="112481">MVDECQRLLWPVNESESESESSDNGELAKSKSADRRKERKADCNQSSLLILSLFRRSRPRRRVRQKKPAESRPAMSLAKVSLLSELSLLPLRRLLKLNLGDTHYQLVTQEYCTQLRHLYHSSLEERRRAQRAEREAHSLSEESFRLSLGPGEELRGIKLARASLPRAERGDQVQLVRVVEGAPGELVTRGSVDLVTQQQVQIKFQEPLKGPAKKLAEAVEAKSPVADSKEAQQKTESNPEEVKLENGIERAAEKQETSEKREEQNVEQQPEVIDFKIRFVFKQELGNLQAQINSRDDEDYHTNRLIEEILHNFQKLKCNQALHKNLMGIYDERSDLMVNDRTRVLTTLGAELRLRPNGQQRAAIEQALKRRLTLVEGPAGSGKTLVAALIAANACRLRQSRVLVCSPIQATVNKLTELLLDLVGGLQVIKLPEDANAKTRNSRPAPLGRRTSERRPRGSRAGSSSASSTLRKRNSYLDGGGCGGGVDDDDYALGEQLANEASRCHLDKIVDDEIYLEAYARSKDTLGHSHEQLHAHAYRMVSGCSLLKRREMELKMISKANVVCCTTVQAGSYLLKGSEFDLLILDDQHVTSELDSLVAIMTKGIKQVTLLSDTRRRIRLARSRLSARSSKQRLSTAKPQQQQQQPLISGDASASSRNSVVEQQPTASTPTSDLTNSDSLRRKGQVNGTSSRTRRRPSLSSSSSSSGSSSGPVSFRGSQKSKSLPNISLEPGNLFERLLSVGLPTVDLRIQYRCHSVLSNFFGHHFYAGRLKDDRRAVEKLSAEIESSLLLSEENFSWLPNRKYLTAMFNVDSQASDSATEKSDNQNHNPNALEVKVEEIINRLLVDENIQESRVGVIYNRHSLVERARQRSSGLDDLKRSTIDGFIGQDKDFVILVAGGPKMGSNDNNNLSGTSSDAKSHLGMTSEIQCDFRNHDVTLNWALTRAKLGLFLVTEDVDLASQAESNGKGDENGEATTSTTENVVAPPTPGTGCPSWLELVRYYVDNKLAVDS</sequence>
<feature type="region of interest" description="Disordered" evidence="7">
    <location>
        <begin position="436"/>
        <end position="472"/>
    </location>
</feature>
<dbReference type="Proteomes" id="UP000594638">
    <property type="component" value="Unassembled WGS sequence"/>
</dbReference>
<feature type="region of interest" description="Disordered" evidence="7">
    <location>
        <begin position="622"/>
        <end position="727"/>
    </location>
</feature>
<feature type="compositionally biased region" description="Low complexity" evidence="7">
    <location>
        <begin position="459"/>
        <end position="469"/>
    </location>
</feature>
<comment type="catalytic activity">
    <reaction evidence="6">
        <text>ATP + H2O = ADP + phosphate + H(+)</text>
        <dbReference type="Rhea" id="RHEA:13065"/>
        <dbReference type="ChEBI" id="CHEBI:15377"/>
        <dbReference type="ChEBI" id="CHEBI:15378"/>
        <dbReference type="ChEBI" id="CHEBI:30616"/>
        <dbReference type="ChEBI" id="CHEBI:43474"/>
        <dbReference type="ChEBI" id="CHEBI:456216"/>
        <dbReference type="EC" id="3.6.4.12"/>
    </reaction>
    <physiologicalReaction direction="left-to-right" evidence="6">
        <dbReference type="Rhea" id="RHEA:13066"/>
    </physiologicalReaction>
</comment>
<name>A0A8S0UZM8_OLEEU</name>
<dbReference type="InterPro" id="IPR014001">
    <property type="entry name" value="Helicase_ATP-bd"/>
</dbReference>
<feature type="region of interest" description="Disordered" evidence="7">
    <location>
        <begin position="11"/>
        <end position="41"/>
    </location>
</feature>
<evidence type="ECO:0000313" key="9">
    <source>
        <dbReference type="EMBL" id="CAA3026414.1"/>
    </source>
</evidence>
<comment type="caution">
    <text evidence="9">The sequence shown here is derived from an EMBL/GenBank/DDBJ whole genome shotgun (WGS) entry which is preliminary data.</text>
</comment>
<dbReference type="InterPro" id="IPR041679">
    <property type="entry name" value="DNA2/NAM7-like_C"/>
</dbReference>
<dbReference type="AlphaFoldDB" id="A0A8S0UZM8"/>
<dbReference type="Pfam" id="PF13086">
    <property type="entry name" value="AAA_11"/>
    <property type="match status" value="1"/>
</dbReference>
<dbReference type="SUPFAM" id="SSF52540">
    <property type="entry name" value="P-loop containing nucleoside triphosphate hydrolases"/>
    <property type="match status" value="2"/>
</dbReference>
<evidence type="ECO:0000256" key="6">
    <source>
        <dbReference type="ARBA" id="ARBA00048432"/>
    </source>
</evidence>
<dbReference type="EMBL" id="CACTIH010009159">
    <property type="protein sequence ID" value="CAA3026414.1"/>
    <property type="molecule type" value="Genomic_DNA"/>
</dbReference>
<accession>A0A8S0UZM8</accession>
<evidence type="ECO:0000256" key="5">
    <source>
        <dbReference type="ARBA" id="ARBA00022840"/>
    </source>
</evidence>
<evidence type="ECO:0000313" key="10">
    <source>
        <dbReference type="Proteomes" id="UP000594638"/>
    </source>
</evidence>
<feature type="compositionally biased region" description="Polar residues" evidence="7">
    <location>
        <begin position="652"/>
        <end position="678"/>
    </location>
</feature>
<dbReference type="InterPro" id="IPR041677">
    <property type="entry name" value="DNA2/NAM7_AAA_11"/>
</dbReference>
<reference evidence="9 10" key="1">
    <citation type="submission" date="2019-12" db="EMBL/GenBank/DDBJ databases">
        <authorList>
            <person name="Alioto T."/>
            <person name="Alioto T."/>
            <person name="Gomez Garrido J."/>
        </authorList>
    </citation>
    <scope>NUCLEOTIDE SEQUENCE [LARGE SCALE GENOMIC DNA]</scope>
</reference>
<keyword evidence="4" id="KW-0347">Helicase</keyword>
<dbReference type="SMART" id="SM00487">
    <property type="entry name" value="DEXDc"/>
    <property type="match status" value="1"/>
</dbReference>
<comment type="similarity">
    <text evidence="1">Belongs to the DNA2/NAM7 helicase family.</text>
</comment>
<dbReference type="PANTHER" id="PTHR43788:SF8">
    <property type="entry name" value="DNA-BINDING PROTEIN SMUBP-2"/>
    <property type="match status" value="1"/>
</dbReference>
<dbReference type="Gene3D" id="3.40.50.300">
    <property type="entry name" value="P-loop containing nucleotide triphosphate hydrolases"/>
    <property type="match status" value="2"/>
</dbReference>
<keyword evidence="5" id="KW-0067">ATP-binding</keyword>
<feature type="region of interest" description="Disordered" evidence="7">
    <location>
        <begin position="963"/>
        <end position="990"/>
    </location>
</feature>
<evidence type="ECO:0000256" key="2">
    <source>
        <dbReference type="ARBA" id="ARBA00022741"/>
    </source>
</evidence>
<feature type="domain" description="Helicase ATP-binding" evidence="8">
    <location>
        <begin position="352"/>
        <end position="643"/>
    </location>
</feature>
<evidence type="ECO:0000256" key="1">
    <source>
        <dbReference type="ARBA" id="ARBA00007913"/>
    </source>
</evidence>
<dbReference type="GO" id="GO:0043139">
    <property type="term" value="F:5'-3' DNA helicase activity"/>
    <property type="evidence" value="ECO:0007669"/>
    <property type="project" value="TreeGrafter"/>
</dbReference>
<dbReference type="PANTHER" id="PTHR43788">
    <property type="entry name" value="DNA2/NAM7 HELICASE FAMILY MEMBER"/>
    <property type="match status" value="1"/>
</dbReference>
<protein>
    <recommendedName>
        <fullName evidence="8">Helicase ATP-binding domain-containing protein</fullName>
    </recommendedName>
</protein>
<evidence type="ECO:0000256" key="3">
    <source>
        <dbReference type="ARBA" id="ARBA00022801"/>
    </source>
</evidence>
<keyword evidence="3" id="KW-0378">Hydrolase</keyword>
<keyword evidence="10" id="KW-1185">Reference proteome</keyword>
<feature type="compositionally biased region" description="Basic and acidic residues" evidence="7">
    <location>
        <begin position="26"/>
        <end position="41"/>
    </location>
</feature>
<proteinExistence type="inferred from homology"/>
<keyword evidence="2" id="KW-0547">Nucleotide-binding</keyword>
<dbReference type="GO" id="GO:0005524">
    <property type="term" value="F:ATP binding"/>
    <property type="evidence" value="ECO:0007669"/>
    <property type="project" value="UniProtKB-KW"/>
</dbReference>
<organism evidence="9 10">
    <name type="scientific">Olea europaea subsp. europaea</name>
    <dbReference type="NCBI Taxonomy" id="158383"/>
    <lineage>
        <taxon>Eukaryota</taxon>
        <taxon>Viridiplantae</taxon>
        <taxon>Streptophyta</taxon>
        <taxon>Embryophyta</taxon>
        <taxon>Tracheophyta</taxon>
        <taxon>Spermatophyta</taxon>
        <taxon>Magnoliopsida</taxon>
        <taxon>eudicotyledons</taxon>
        <taxon>Gunneridae</taxon>
        <taxon>Pentapetalae</taxon>
        <taxon>asterids</taxon>
        <taxon>lamiids</taxon>
        <taxon>Lamiales</taxon>
        <taxon>Oleaceae</taxon>
        <taxon>Oleeae</taxon>
        <taxon>Olea</taxon>
    </lineage>
</organism>
<gene>
    <name evidence="9" type="ORF">OLEA9_A065295</name>
</gene>
<dbReference type="InterPro" id="IPR027417">
    <property type="entry name" value="P-loop_NTPase"/>
</dbReference>
<feature type="compositionally biased region" description="Low complexity" evidence="7">
    <location>
        <begin position="623"/>
        <end position="645"/>
    </location>
</feature>
<evidence type="ECO:0000259" key="8">
    <source>
        <dbReference type="SMART" id="SM00487"/>
    </source>
</evidence>
<dbReference type="InterPro" id="IPR050534">
    <property type="entry name" value="Coronavir_polyprotein_1ab"/>
</dbReference>
<evidence type="ECO:0000256" key="4">
    <source>
        <dbReference type="ARBA" id="ARBA00022806"/>
    </source>
</evidence>
<evidence type="ECO:0000256" key="7">
    <source>
        <dbReference type="SAM" id="MobiDB-lite"/>
    </source>
</evidence>
<dbReference type="Gramene" id="OE9A065295T1">
    <property type="protein sequence ID" value="OE9A065295C1"/>
    <property type="gene ID" value="OE9A065295"/>
</dbReference>
<feature type="compositionally biased region" description="Low complexity" evidence="7">
    <location>
        <begin position="698"/>
        <end position="718"/>
    </location>
</feature>
<feature type="region of interest" description="Disordered" evidence="7">
    <location>
        <begin position="220"/>
        <end position="267"/>
    </location>
</feature>
<dbReference type="Pfam" id="PF13087">
    <property type="entry name" value="AAA_12"/>
    <property type="match status" value="1"/>
</dbReference>
<dbReference type="GO" id="GO:0016787">
    <property type="term" value="F:hydrolase activity"/>
    <property type="evidence" value="ECO:0007669"/>
    <property type="project" value="UniProtKB-KW"/>
</dbReference>